<proteinExistence type="predicted"/>
<organism evidence="2 3">
    <name type="scientific">Lunasporangiospora selenospora</name>
    <dbReference type="NCBI Taxonomy" id="979761"/>
    <lineage>
        <taxon>Eukaryota</taxon>
        <taxon>Fungi</taxon>
        <taxon>Fungi incertae sedis</taxon>
        <taxon>Mucoromycota</taxon>
        <taxon>Mortierellomycotina</taxon>
        <taxon>Mortierellomycetes</taxon>
        <taxon>Mortierellales</taxon>
        <taxon>Mortierellaceae</taxon>
        <taxon>Lunasporangiospora</taxon>
    </lineage>
</organism>
<comment type="caution">
    <text evidence="2">The sequence shown here is derived from an EMBL/GenBank/DDBJ whole genome shotgun (WGS) entry which is preliminary data.</text>
</comment>
<name>A0A9P6FKC0_9FUNG</name>
<protein>
    <submittedName>
        <fullName evidence="2">Uncharacterized protein</fullName>
    </submittedName>
</protein>
<evidence type="ECO:0000313" key="2">
    <source>
        <dbReference type="EMBL" id="KAF9570599.1"/>
    </source>
</evidence>
<feature type="non-terminal residue" evidence="2">
    <location>
        <position position="59"/>
    </location>
</feature>
<feature type="region of interest" description="Disordered" evidence="1">
    <location>
        <begin position="1"/>
        <end position="23"/>
    </location>
</feature>
<evidence type="ECO:0000313" key="3">
    <source>
        <dbReference type="Proteomes" id="UP000780801"/>
    </source>
</evidence>
<dbReference type="Proteomes" id="UP000780801">
    <property type="component" value="Unassembled WGS sequence"/>
</dbReference>
<accession>A0A9P6FKC0</accession>
<keyword evidence="3" id="KW-1185">Reference proteome</keyword>
<gene>
    <name evidence="2" type="ORF">BGW38_008725</name>
</gene>
<dbReference type="OrthoDB" id="2445625at2759"/>
<dbReference type="AlphaFoldDB" id="A0A9P6FKC0"/>
<evidence type="ECO:0000256" key="1">
    <source>
        <dbReference type="SAM" id="MobiDB-lite"/>
    </source>
</evidence>
<dbReference type="EMBL" id="JAABOA010006092">
    <property type="protein sequence ID" value="KAF9570599.1"/>
    <property type="molecule type" value="Genomic_DNA"/>
</dbReference>
<sequence>MSDRDPSMVYSTSAPNPSTPGLAMCRTTKRRSEVSAAHESPYFYPAQQFYNLFSMDQST</sequence>
<reference evidence="2" key="1">
    <citation type="journal article" date="2020" name="Fungal Divers.">
        <title>Resolving the Mortierellaceae phylogeny through synthesis of multi-gene phylogenetics and phylogenomics.</title>
        <authorList>
            <person name="Vandepol N."/>
            <person name="Liber J."/>
            <person name="Desiro A."/>
            <person name="Na H."/>
            <person name="Kennedy M."/>
            <person name="Barry K."/>
            <person name="Grigoriev I.V."/>
            <person name="Miller A.N."/>
            <person name="O'Donnell K."/>
            <person name="Stajich J.E."/>
            <person name="Bonito G."/>
        </authorList>
    </citation>
    <scope>NUCLEOTIDE SEQUENCE</scope>
    <source>
        <strain evidence="2">KOD1015</strain>
    </source>
</reference>